<name>A0ABD2BGH6_VESSQ</name>
<accession>A0ABD2BGH6</accession>
<protein>
    <submittedName>
        <fullName evidence="1">Uncharacterized protein</fullName>
    </submittedName>
</protein>
<dbReference type="EMBL" id="JAUDFV010000102">
    <property type="protein sequence ID" value="KAL2731729.1"/>
    <property type="molecule type" value="Genomic_DNA"/>
</dbReference>
<proteinExistence type="predicted"/>
<evidence type="ECO:0000313" key="1">
    <source>
        <dbReference type="EMBL" id="KAL2731729.1"/>
    </source>
</evidence>
<reference evidence="1 2" key="1">
    <citation type="journal article" date="2024" name="Ann. Entomol. Soc. Am.">
        <title>Genomic analyses of the southern and eastern yellowjacket wasps (Hymenoptera: Vespidae) reveal evolutionary signatures of social life.</title>
        <authorList>
            <person name="Catto M.A."/>
            <person name="Caine P.B."/>
            <person name="Orr S.E."/>
            <person name="Hunt B.G."/>
            <person name="Goodisman M.A.D."/>
        </authorList>
    </citation>
    <scope>NUCLEOTIDE SEQUENCE [LARGE SCALE GENOMIC DNA]</scope>
    <source>
        <strain evidence="1">233</strain>
        <tissue evidence="1">Head and thorax</tissue>
    </source>
</reference>
<sequence length="104" mass="12248">MSIRILDNITTGYKPNVFSDFNVMNSKLSIKEEIRMETQMVCPDDYVKRDNIGCLPGWKEKDIPYAYGSKLRTKLDEIHKITRERMKIKSNENKAIEKFSKRSE</sequence>
<dbReference type="Proteomes" id="UP001607302">
    <property type="component" value="Unassembled WGS sequence"/>
</dbReference>
<gene>
    <name evidence="1" type="ORF">V1478_004417</name>
</gene>
<evidence type="ECO:0000313" key="2">
    <source>
        <dbReference type="Proteomes" id="UP001607302"/>
    </source>
</evidence>
<dbReference type="AlphaFoldDB" id="A0ABD2BGH6"/>
<keyword evidence="2" id="KW-1185">Reference proteome</keyword>
<organism evidence="1 2">
    <name type="scientific">Vespula squamosa</name>
    <name type="common">Southern yellow jacket</name>
    <name type="synonym">Wasp</name>
    <dbReference type="NCBI Taxonomy" id="30214"/>
    <lineage>
        <taxon>Eukaryota</taxon>
        <taxon>Metazoa</taxon>
        <taxon>Ecdysozoa</taxon>
        <taxon>Arthropoda</taxon>
        <taxon>Hexapoda</taxon>
        <taxon>Insecta</taxon>
        <taxon>Pterygota</taxon>
        <taxon>Neoptera</taxon>
        <taxon>Endopterygota</taxon>
        <taxon>Hymenoptera</taxon>
        <taxon>Apocrita</taxon>
        <taxon>Aculeata</taxon>
        <taxon>Vespoidea</taxon>
        <taxon>Vespidae</taxon>
        <taxon>Vespinae</taxon>
        <taxon>Vespula</taxon>
    </lineage>
</organism>
<comment type="caution">
    <text evidence="1">The sequence shown here is derived from an EMBL/GenBank/DDBJ whole genome shotgun (WGS) entry which is preliminary data.</text>
</comment>